<name>K8E8X4_9CHLO</name>
<dbReference type="Proteomes" id="UP000198341">
    <property type="component" value="Chromosome 1"/>
</dbReference>
<comment type="subunit">
    <text evidence="6">Part of the multisubunit transport protein particle (TRAPP) complex.</text>
</comment>
<keyword evidence="4 6" id="KW-0333">Golgi apparatus</keyword>
<keyword evidence="1 6" id="KW-0813">Transport</keyword>
<dbReference type="GO" id="GO:0030008">
    <property type="term" value="C:TRAPP complex"/>
    <property type="evidence" value="ECO:0007669"/>
    <property type="project" value="UniProtKB-UniRule"/>
</dbReference>
<dbReference type="PANTHER" id="PTHR23249:SF16">
    <property type="entry name" value="TRAFFICKING PROTEIN PARTICLE COMPLEX SUBUNIT 1"/>
    <property type="match status" value="1"/>
</dbReference>
<dbReference type="GO" id="GO:0005783">
    <property type="term" value="C:endoplasmic reticulum"/>
    <property type="evidence" value="ECO:0007669"/>
    <property type="project" value="UniProtKB-SubCell"/>
</dbReference>
<reference evidence="7 8" key="1">
    <citation type="submission" date="2011-10" db="EMBL/GenBank/DDBJ databases">
        <authorList>
            <person name="Genoscope - CEA"/>
        </authorList>
    </citation>
    <scope>NUCLEOTIDE SEQUENCE [LARGE SCALE GENOMIC DNA]</scope>
    <source>
        <strain evidence="7 8">RCC 1105</strain>
    </source>
</reference>
<dbReference type="GO" id="GO:0005794">
    <property type="term" value="C:Golgi apparatus"/>
    <property type="evidence" value="ECO:0007669"/>
    <property type="project" value="UniProtKB-SubCell"/>
</dbReference>
<dbReference type="eggNOG" id="KOG3368">
    <property type="taxonomic scope" value="Eukaryota"/>
</dbReference>
<protein>
    <recommendedName>
        <fullName evidence="6">Trafficking protein particle complex subunit</fullName>
    </recommendedName>
</protein>
<comment type="similarity">
    <text evidence="5">Belongs to the TRAPP small subunits family. BET5 subfamily.</text>
</comment>
<dbReference type="Pfam" id="PF04099">
    <property type="entry name" value="Sybindin"/>
    <property type="match status" value="1"/>
</dbReference>
<dbReference type="EMBL" id="FO082278">
    <property type="protein sequence ID" value="CCO14066.1"/>
    <property type="molecule type" value="Genomic_DNA"/>
</dbReference>
<evidence type="ECO:0000313" key="7">
    <source>
        <dbReference type="EMBL" id="CCO14066.1"/>
    </source>
</evidence>
<dbReference type="InterPro" id="IPR007233">
    <property type="entry name" value="TRAPPC"/>
</dbReference>
<dbReference type="AlphaFoldDB" id="K8E8X4"/>
<dbReference type="KEGG" id="bpg:Bathy01g03630"/>
<dbReference type="RefSeq" id="XP_007515187.1">
    <property type="nucleotide sequence ID" value="XM_007515125.1"/>
</dbReference>
<gene>
    <name evidence="7" type="ORF">Bathy01g03630</name>
</gene>
<proteinExistence type="inferred from homology"/>
<dbReference type="STRING" id="41875.K8E8X4"/>
<evidence type="ECO:0000313" key="8">
    <source>
        <dbReference type="Proteomes" id="UP000198341"/>
    </source>
</evidence>
<evidence type="ECO:0000256" key="5">
    <source>
        <dbReference type="ARBA" id="ARBA00038167"/>
    </source>
</evidence>
<accession>K8E8X4</accession>
<keyword evidence="8" id="KW-1185">Reference proteome</keyword>
<comment type="subcellular location">
    <subcellularLocation>
        <location evidence="6">Endoplasmic reticulum</location>
    </subcellularLocation>
    <subcellularLocation>
        <location evidence="6">Golgi apparatus</location>
        <location evidence="6">cis-Golgi network</location>
    </subcellularLocation>
</comment>
<keyword evidence="3 6" id="KW-0931">ER-Golgi transport</keyword>
<dbReference type="Gene3D" id="3.30.450.70">
    <property type="match status" value="1"/>
</dbReference>
<dbReference type="InterPro" id="IPR011012">
    <property type="entry name" value="Longin-like_dom_sf"/>
</dbReference>
<dbReference type="PANTHER" id="PTHR23249">
    <property type="entry name" value="TRAFFICKING PROTEIN PARTICLE COMPLEX SUBUNIT"/>
    <property type="match status" value="1"/>
</dbReference>
<dbReference type="SUPFAM" id="SSF64356">
    <property type="entry name" value="SNARE-like"/>
    <property type="match status" value="1"/>
</dbReference>
<keyword evidence="2 6" id="KW-0256">Endoplasmic reticulum</keyword>
<evidence type="ECO:0000256" key="6">
    <source>
        <dbReference type="RuleBase" id="RU366065"/>
    </source>
</evidence>
<organism evidence="7 8">
    <name type="scientific">Bathycoccus prasinos</name>
    <dbReference type="NCBI Taxonomy" id="41875"/>
    <lineage>
        <taxon>Eukaryota</taxon>
        <taxon>Viridiplantae</taxon>
        <taxon>Chlorophyta</taxon>
        <taxon>Mamiellophyceae</taxon>
        <taxon>Mamiellales</taxon>
        <taxon>Bathycoccaceae</taxon>
        <taxon>Bathycoccus</taxon>
    </lineage>
</organism>
<evidence type="ECO:0000256" key="2">
    <source>
        <dbReference type="ARBA" id="ARBA00022824"/>
    </source>
</evidence>
<evidence type="ECO:0000256" key="4">
    <source>
        <dbReference type="ARBA" id="ARBA00023034"/>
    </source>
</evidence>
<dbReference type="GeneID" id="19018098"/>
<dbReference type="GO" id="GO:0006888">
    <property type="term" value="P:endoplasmic reticulum to Golgi vesicle-mediated transport"/>
    <property type="evidence" value="ECO:0007669"/>
    <property type="project" value="UniProtKB-UniRule"/>
</dbReference>
<dbReference type="SMART" id="SM01399">
    <property type="entry name" value="Sybindin"/>
    <property type="match status" value="1"/>
</dbReference>
<sequence>MVKLYTFHMFNKKVCLSLFSSRFEFLSKQTSFLTLSDADISSLSFPNNTFQGEIVYYHEWSRPYPRNVNVHEETKTLFGLFFTMNQFAMKMDPMKGALGDNHFRAFRTNNYKFHFYETKTGLRLLLTTEPGCADLHEHLRVKIHQTLYVDGVLKRGSGKARYAANAPFECDAFREGLLDWGKKLAHT</sequence>
<evidence type="ECO:0000256" key="3">
    <source>
        <dbReference type="ARBA" id="ARBA00022892"/>
    </source>
</evidence>
<dbReference type="OrthoDB" id="246406at2759"/>
<evidence type="ECO:0000256" key="1">
    <source>
        <dbReference type="ARBA" id="ARBA00022448"/>
    </source>
</evidence>